<name>A0ABN6CV83_9GAMM</name>
<keyword evidence="3" id="KW-1185">Reference proteome</keyword>
<evidence type="ECO:0000313" key="2">
    <source>
        <dbReference type="EMBL" id="BCN92908.1"/>
    </source>
</evidence>
<organism evidence="2 3">
    <name type="scientific">Thiomicrorhabdus immobilis</name>
    <dbReference type="NCBI Taxonomy" id="2791037"/>
    <lineage>
        <taxon>Bacteria</taxon>
        <taxon>Pseudomonadati</taxon>
        <taxon>Pseudomonadota</taxon>
        <taxon>Gammaproteobacteria</taxon>
        <taxon>Thiotrichales</taxon>
        <taxon>Piscirickettsiaceae</taxon>
        <taxon>Thiomicrorhabdus</taxon>
    </lineage>
</organism>
<evidence type="ECO:0008006" key="4">
    <source>
        <dbReference type="Google" id="ProtNLM"/>
    </source>
</evidence>
<keyword evidence="1" id="KW-0732">Signal</keyword>
<feature type="signal peptide" evidence="1">
    <location>
        <begin position="1"/>
        <end position="20"/>
    </location>
</feature>
<gene>
    <name evidence="2" type="ORF">THMIRHAM_06930</name>
</gene>
<protein>
    <recommendedName>
        <fullName evidence="4">Copper resistance protein CopC</fullName>
    </recommendedName>
</protein>
<reference evidence="2" key="1">
    <citation type="journal article" date="2022" name="Arch. Microbiol.">
        <title>Thiomicrorhabdus immobilis sp. nov., a mesophilic sulfur-oxidizing bacterium isolated from sediment of a brackish lake in northern Japan.</title>
        <authorList>
            <person name="Kojima H."/>
            <person name="Mochizuki J."/>
            <person name="Kanda M."/>
            <person name="Watanabe T."/>
            <person name="Fukui M."/>
        </authorList>
    </citation>
    <scope>NUCLEOTIDE SEQUENCE</scope>
    <source>
        <strain evidence="2">Am19</strain>
    </source>
</reference>
<evidence type="ECO:0000313" key="3">
    <source>
        <dbReference type="Proteomes" id="UP001054820"/>
    </source>
</evidence>
<dbReference type="Proteomes" id="UP001054820">
    <property type="component" value="Chromosome"/>
</dbReference>
<proteinExistence type="predicted"/>
<evidence type="ECO:0000256" key="1">
    <source>
        <dbReference type="SAM" id="SignalP"/>
    </source>
</evidence>
<dbReference type="EMBL" id="AP024202">
    <property type="protein sequence ID" value="BCN92908.1"/>
    <property type="molecule type" value="Genomic_DNA"/>
</dbReference>
<accession>A0ABN6CV83</accession>
<dbReference type="RefSeq" id="WP_255695501.1">
    <property type="nucleotide sequence ID" value="NZ_AP024202.1"/>
</dbReference>
<feature type="chain" id="PRO_5045081457" description="Copper resistance protein CopC" evidence="1">
    <location>
        <begin position="21"/>
        <end position="44"/>
    </location>
</feature>
<sequence>MKKIIFAALLTFGISTAASAHHMAANPDAGEFIPDTSPHLDMVF</sequence>